<keyword evidence="1" id="KW-0812">Transmembrane</keyword>
<gene>
    <name evidence="3" type="ORF">NM203_27610</name>
</gene>
<sequence length="372" mass="39322">MASSEYVFATAALREGRLMRAFTTFIGWACLGLFVLGVVSQLHPLGPHGVVARIVQGAVTVSALIVSALWLRSPWPTYGRAVGFVVWADCSVVIAAATTSTVEARLSTTLYLGLVGIFAAFILGWRITLMHCGFGFATIAAITAWAVMVDGHSVFGLYVYYAPALAWVVVVPLGGMVLIDIGRRAIRRTARSAHFDPLTGLRNRRGMHSAVNLLIKRAEAPVTVAVAVCDMDGFKLLNDTAGHSVGDAALNAMAQRLRSVADPDDVCARIGGDELVLVSILSVRADIADFIQRLTPLTRVDFDGLALAASVGVAADTTATPHFSIDDLIGHADAAMYSVKRSGGASCAIYDPTTASTTGATAGRRRHPSRPV</sequence>
<keyword evidence="1" id="KW-0472">Membrane</keyword>
<dbReference type="InterPro" id="IPR000160">
    <property type="entry name" value="GGDEF_dom"/>
</dbReference>
<feature type="transmembrane region" description="Helical" evidence="1">
    <location>
        <begin position="132"/>
        <end position="148"/>
    </location>
</feature>
<organism evidence="3 4">
    <name type="scientific">Mycolicibacterium arenosum</name>
    <dbReference type="NCBI Taxonomy" id="2952157"/>
    <lineage>
        <taxon>Bacteria</taxon>
        <taxon>Bacillati</taxon>
        <taxon>Actinomycetota</taxon>
        <taxon>Actinomycetes</taxon>
        <taxon>Mycobacteriales</taxon>
        <taxon>Mycobacteriaceae</taxon>
        <taxon>Mycolicibacterium</taxon>
    </lineage>
</organism>
<dbReference type="SUPFAM" id="SSF55073">
    <property type="entry name" value="Nucleotide cyclase"/>
    <property type="match status" value="1"/>
</dbReference>
<protein>
    <submittedName>
        <fullName evidence="3">GGDEF domain-containing protein</fullName>
    </submittedName>
</protein>
<feature type="domain" description="GGDEF" evidence="2">
    <location>
        <begin position="222"/>
        <end position="352"/>
    </location>
</feature>
<dbReference type="InterPro" id="IPR043128">
    <property type="entry name" value="Rev_trsase/Diguanyl_cyclase"/>
</dbReference>
<keyword evidence="1" id="KW-1133">Transmembrane helix</keyword>
<evidence type="ECO:0000256" key="1">
    <source>
        <dbReference type="SAM" id="Phobius"/>
    </source>
</evidence>
<reference evidence="3 4" key="1">
    <citation type="submission" date="2022-06" db="EMBL/GenBank/DDBJ databases">
        <title>Mycolicibacterium sp. CAU 1645 isolated from seawater.</title>
        <authorList>
            <person name="Kim W."/>
        </authorList>
    </citation>
    <scope>NUCLEOTIDE SEQUENCE [LARGE SCALE GENOMIC DNA]</scope>
    <source>
        <strain evidence="3 4">CAU 1645</strain>
    </source>
</reference>
<feature type="transmembrane region" description="Helical" evidence="1">
    <location>
        <begin position="78"/>
        <end position="97"/>
    </location>
</feature>
<dbReference type="PANTHER" id="PTHR44757:SF2">
    <property type="entry name" value="BIOFILM ARCHITECTURE MAINTENANCE PROTEIN MBAA"/>
    <property type="match status" value="1"/>
</dbReference>
<dbReference type="PANTHER" id="PTHR44757">
    <property type="entry name" value="DIGUANYLATE CYCLASE DGCP"/>
    <property type="match status" value="1"/>
</dbReference>
<accession>A0ABT1MC60</accession>
<evidence type="ECO:0000313" key="4">
    <source>
        <dbReference type="Proteomes" id="UP001651690"/>
    </source>
</evidence>
<dbReference type="Pfam" id="PF00990">
    <property type="entry name" value="GGDEF"/>
    <property type="match status" value="1"/>
</dbReference>
<feature type="transmembrane region" description="Helical" evidence="1">
    <location>
        <begin position="160"/>
        <end position="181"/>
    </location>
</feature>
<dbReference type="InterPro" id="IPR029787">
    <property type="entry name" value="Nucleotide_cyclase"/>
</dbReference>
<feature type="transmembrane region" description="Helical" evidence="1">
    <location>
        <begin position="109"/>
        <end position="125"/>
    </location>
</feature>
<dbReference type="InterPro" id="IPR052155">
    <property type="entry name" value="Biofilm_reg_signaling"/>
</dbReference>
<keyword evidence="4" id="KW-1185">Reference proteome</keyword>
<dbReference type="EMBL" id="JANDBD010000013">
    <property type="protein sequence ID" value="MCP9275957.1"/>
    <property type="molecule type" value="Genomic_DNA"/>
</dbReference>
<name>A0ABT1MC60_9MYCO</name>
<evidence type="ECO:0000259" key="2">
    <source>
        <dbReference type="PROSITE" id="PS50887"/>
    </source>
</evidence>
<comment type="caution">
    <text evidence="3">The sequence shown here is derived from an EMBL/GenBank/DDBJ whole genome shotgun (WGS) entry which is preliminary data.</text>
</comment>
<dbReference type="PROSITE" id="PS50887">
    <property type="entry name" value="GGDEF"/>
    <property type="match status" value="1"/>
</dbReference>
<dbReference type="Gene3D" id="3.30.70.270">
    <property type="match status" value="1"/>
</dbReference>
<proteinExistence type="predicted"/>
<evidence type="ECO:0000313" key="3">
    <source>
        <dbReference type="EMBL" id="MCP9275957.1"/>
    </source>
</evidence>
<feature type="transmembrane region" description="Helical" evidence="1">
    <location>
        <begin position="51"/>
        <end position="71"/>
    </location>
</feature>
<feature type="transmembrane region" description="Helical" evidence="1">
    <location>
        <begin position="21"/>
        <end position="39"/>
    </location>
</feature>
<dbReference type="Proteomes" id="UP001651690">
    <property type="component" value="Unassembled WGS sequence"/>
</dbReference>
<dbReference type="RefSeq" id="WP_255063794.1">
    <property type="nucleotide sequence ID" value="NZ_JANDBD010000013.1"/>
</dbReference>
<dbReference type="NCBIfam" id="TIGR00254">
    <property type="entry name" value="GGDEF"/>
    <property type="match status" value="1"/>
</dbReference>
<dbReference type="CDD" id="cd01949">
    <property type="entry name" value="GGDEF"/>
    <property type="match status" value="1"/>
</dbReference>
<dbReference type="SMART" id="SM00267">
    <property type="entry name" value="GGDEF"/>
    <property type="match status" value="1"/>
</dbReference>